<dbReference type="AlphaFoldDB" id="A0A674JK23"/>
<dbReference type="InParanoid" id="A0A674JK23"/>
<proteinExistence type="predicted"/>
<evidence type="ECO:0000313" key="1">
    <source>
        <dbReference type="Ensembl" id="ENSTMTP00000020297.1"/>
    </source>
</evidence>
<organism evidence="1 2">
    <name type="scientific">Terrapene triunguis</name>
    <name type="common">Three-toed box turtle</name>
    <dbReference type="NCBI Taxonomy" id="2587831"/>
    <lineage>
        <taxon>Eukaryota</taxon>
        <taxon>Metazoa</taxon>
        <taxon>Chordata</taxon>
        <taxon>Craniata</taxon>
        <taxon>Vertebrata</taxon>
        <taxon>Euteleostomi</taxon>
        <taxon>Archelosauria</taxon>
        <taxon>Testudinata</taxon>
        <taxon>Testudines</taxon>
        <taxon>Cryptodira</taxon>
        <taxon>Durocryptodira</taxon>
        <taxon>Testudinoidea</taxon>
        <taxon>Emydidae</taxon>
        <taxon>Terrapene</taxon>
    </lineage>
</organism>
<reference evidence="1" key="1">
    <citation type="submission" date="2025-08" db="UniProtKB">
        <authorList>
            <consortium name="Ensembl"/>
        </authorList>
    </citation>
    <scope>IDENTIFICATION</scope>
</reference>
<sequence>MSHQCDSVAKKPAIILGHIKRSAGCKPQKAIVPLYSALGRPQLKYYPKVIGGAKKILGFSPIIIGRHVRNICLVYMEDTSRKN</sequence>
<keyword evidence="2" id="KW-1185">Reference proteome</keyword>
<dbReference type="Ensembl" id="ENSTMTT00000021005.1">
    <property type="protein sequence ID" value="ENSTMTP00000020297.1"/>
    <property type="gene ID" value="ENSTMTG00000014872.1"/>
</dbReference>
<reference evidence="1" key="2">
    <citation type="submission" date="2025-09" db="UniProtKB">
        <authorList>
            <consortium name="Ensembl"/>
        </authorList>
    </citation>
    <scope>IDENTIFICATION</scope>
</reference>
<evidence type="ECO:0000313" key="2">
    <source>
        <dbReference type="Proteomes" id="UP000472274"/>
    </source>
</evidence>
<dbReference type="Proteomes" id="UP000472274">
    <property type="component" value="Unplaced"/>
</dbReference>
<accession>A0A674JK23</accession>
<protein>
    <submittedName>
        <fullName evidence="1">Uncharacterized protein</fullName>
    </submittedName>
</protein>
<name>A0A674JK23_9SAUR</name>